<name>A0AAE0NAS9_9PEZI</name>
<evidence type="ECO:0000256" key="1">
    <source>
        <dbReference type="SAM" id="SignalP"/>
    </source>
</evidence>
<feature type="signal peptide" evidence="1">
    <location>
        <begin position="1"/>
        <end position="16"/>
    </location>
</feature>
<comment type="caution">
    <text evidence="2">The sequence shown here is derived from an EMBL/GenBank/DDBJ whole genome shotgun (WGS) entry which is preliminary data.</text>
</comment>
<dbReference type="AlphaFoldDB" id="A0AAE0NAS9"/>
<keyword evidence="1" id="KW-0732">Signal</keyword>
<gene>
    <name evidence="2" type="ORF">B0T24DRAFT_591453</name>
</gene>
<reference evidence="2" key="2">
    <citation type="submission" date="2023-06" db="EMBL/GenBank/DDBJ databases">
        <authorList>
            <consortium name="Lawrence Berkeley National Laboratory"/>
            <person name="Haridas S."/>
            <person name="Hensen N."/>
            <person name="Bonometti L."/>
            <person name="Westerberg I."/>
            <person name="Brannstrom I.O."/>
            <person name="Guillou S."/>
            <person name="Cros-Aarteil S."/>
            <person name="Calhoun S."/>
            <person name="Kuo A."/>
            <person name="Mondo S."/>
            <person name="Pangilinan J."/>
            <person name="Riley R."/>
            <person name="Labutti K."/>
            <person name="Andreopoulos B."/>
            <person name="Lipzen A."/>
            <person name="Chen C."/>
            <person name="Yanf M."/>
            <person name="Daum C."/>
            <person name="Ng V."/>
            <person name="Clum A."/>
            <person name="Steindorff A."/>
            <person name="Ohm R."/>
            <person name="Martin F."/>
            <person name="Silar P."/>
            <person name="Natvig D."/>
            <person name="Lalanne C."/>
            <person name="Gautier V."/>
            <person name="Ament-Velasquez S.L."/>
            <person name="Kruys A."/>
            <person name="Hutchinson M.I."/>
            <person name="Powell A.J."/>
            <person name="Barry K."/>
            <person name="Miller A.N."/>
            <person name="Grigoriev I.V."/>
            <person name="Debuchy R."/>
            <person name="Gladieux P."/>
            <person name="Thoren M.H."/>
            <person name="Johannesson H."/>
        </authorList>
    </citation>
    <scope>NUCLEOTIDE SEQUENCE</scope>
    <source>
        <strain evidence="2">CBS 958.72</strain>
    </source>
</reference>
<feature type="chain" id="PRO_5042291919" evidence="1">
    <location>
        <begin position="17"/>
        <end position="228"/>
    </location>
</feature>
<protein>
    <submittedName>
        <fullName evidence="2">Uncharacterized protein</fullName>
    </submittedName>
</protein>
<evidence type="ECO:0000313" key="3">
    <source>
        <dbReference type="Proteomes" id="UP001287356"/>
    </source>
</evidence>
<organism evidence="2 3">
    <name type="scientific">Lasiosphaeria ovina</name>
    <dbReference type="NCBI Taxonomy" id="92902"/>
    <lineage>
        <taxon>Eukaryota</taxon>
        <taxon>Fungi</taxon>
        <taxon>Dikarya</taxon>
        <taxon>Ascomycota</taxon>
        <taxon>Pezizomycotina</taxon>
        <taxon>Sordariomycetes</taxon>
        <taxon>Sordariomycetidae</taxon>
        <taxon>Sordariales</taxon>
        <taxon>Lasiosphaeriaceae</taxon>
        <taxon>Lasiosphaeria</taxon>
    </lineage>
</organism>
<reference evidence="2" key="1">
    <citation type="journal article" date="2023" name="Mol. Phylogenet. Evol.">
        <title>Genome-scale phylogeny and comparative genomics of the fungal order Sordariales.</title>
        <authorList>
            <person name="Hensen N."/>
            <person name="Bonometti L."/>
            <person name="Westerberg I."/>
            <person name="Brannstrom I.O."/>
            <person name="Guillou S."/>
            <person name="Cros-Aarteil S."/>
            <person name="Calhoun S."/>
            <person name="Haridas S."/>
            <person name="Kuo A."/>
            <person name="Mondo S."/>
            <person name="Pangilinan J."/>
            <person name="Riley R."/>
            <person name="LaButti K."/>
            <person name="Andreopoulos B."/>
            <person name="Lipzen A."/>
            <person name="Chen C."/>
            <person name="Yan M."/>
            <person name="Daum C."/>
            <person name="Ng V."/>
            <person name="Clum A."/>
            <person name="Steindorff A."/>
            <person name="Ohm R.A."/>
            <person name="Martin F."/>
            <person name="Silar P."/>
            <person name="Natvig D.O."/>
            <person name="Lalanne C."/>
            <person name="Gautier V."/>
            <person name="Ament-Velasquez S.L."/>
            <person name="Kruys A."/>
            <person name="Hutchinson M.I."/>
            <person name="Powell A.J."/>
            <person name="Barry K."/>
            <person name="Miller A.N."/>
            <person name="Grigoriev I.V."/>
            <person name="Debuchy R."/>
            <person name="Gladieux P."/>
            <person name="Hiltunen Thoren M."/>
            <person name="Johannesson H."/>
        </authorList>
    </citation>
    <scope>NUCLEOTIDE SEQUENCE</scope>
    <source>
        <strain evidence="2">CBS 958.72</strain>
    </source>
</reference>
<proteinExistence type="predicted"/>
<dbReference type="EMBL" id="JAULSN010000003">
    <property type="protein sequence ID" value="KAK3375749.1"/>
    <property type="molecule type" value="Genomic_DNA"/>
</dbReference>
<keyword evidence="3" id="KW-1185">Reference proteome</keyword>
<dbReference type="Proteomes" id="UP001287356">
    <property type="component" value="Unassembled WGS sequence"/>
</dbReference>
<evidence type="ECO:0000313" key="2">
    <source>
        <dbReference type="EMBL" id="KAK3375749.1"/>
    </source>
</evidence>
<accession>A0AAE0NAS9</accession>
<sequence length="228" mass="25318">MKGLVLLPCKCCLVSACSVVARDASFRSAMPMPCRLQPYRHRRGVAPHHLPGGRSRGLDPGDGYVFKPADSKNILAKPHFMGSALNAWTLARWNLGILSVHLLAGSQLRGMLFSTTPSYRPVLQCEANKAGGILSLDPRTSRNLRRDGRVREKEIHVPSSLTSRKKSFNVIETEPPLEGYDAPSISLHERMLEGEKEKMRTVSDAAIRVHDNKDAGFFELCIGDDWRT</sequence>